<evidence type="ECO:0000256" key="1">
    <source>
        <dbReference type="SAM" id="MobiDB-lite"/>
    </source>
</evidence>
<feature type="region of interest" description="Disordered" evidence="1">
    <location>
        <begin position="1"/>
        <end position="86"/>
    </location>
</feature>
<protein>
    <submittedName>
        <fullName evidence="2">Uncharacterized protein</fullName>
    </submittedName>
</protein>
<dbReference type="OrthoDB" id="982153at2"/>
<dbReference type="AlphaFoldDB" id="A0A432ZL52"/>
<proteinExistence type="predicted"/>
<dbReference type="Proteomes" id="UP000288279">
    <property type="component" value="Unassembled WGS sequence"/>
</dbReference>
<feature type="compositionally biased region" description="Basic and acidic residues" evidence="1">
    <location>
        <begin position="60"/>
        <end position="86"/>
    </location>
</feature>
<keyword evidence="3" id="KW-1185">Reference proteome</keyword>
<name>A0A432ZL52_9GAMM</name>
<evidence type="ECO:0000313" key="2">
    <source>
        <dbReference type="EMBL" id="RUO78706.1"/>
    </source>
</evidence>
<accession>A0A432ZL52</accession>
<gene>
    <name evidence="2" type="ORF">CWI83_06715</name>
</gene>
<comment type="caution">
    <text evidence="2">The sequence shown here is derived from an EMBL/GenBank/DDBJ whole genome shotgun (WGS) entry which is preliminary data.</text>
</comment>
<feature type="compositionally biased region" description="Basic and acidic residues" evidence="1">
    <location>
        <begin position="1"/>
        <end position="19"/>
    </location>
</feature>
<feature type="compositionally biased region" description="Polar residues" evidence="1">
    <location>
        <begin position="25"/>
        <end position="37"/>
    </location>
</feature>
<sequence>MDHQPSYKAQEKAAERDLGRALTTAEKNTLKNNTPAVTSPKEVHQNTSPTYGGRNTAARSDADSKDLAGAAKRDKQIFDDAMKERQ</sequence>
<dbReference type="EMBL" id="PIQG01000002">
    <property type="protein sequence ID" value="RUO78706.1"/>
    <property type="molecule type" value="Genomic_DNA"/>
</dbReference>
<organism evidence="2 3">
    <name type="scientific">Pseudidiomarina taiwanensis</name>
    <dbReference type="NCBI Taxonomy" id="337250"/>
    <lineage>
        <taxon>Bacteria</taxon>
        <taxon>Pseudomonadati</taxon>
        <taxon>Pseudomonadota</taxon>
        <taxon>Gammaproteobacteria</taxon>
        <taxon>Alteromonadales</taxon>
        <taxon>Idiomarinaceae</taxon>
        <taxon>Pseudidiomarina</taxon>
    </lineage>
</organism>
<dbReference type="RefSeq" id="WP_126827382.1">
    <property type="nucleotide sequence ID" value="NZ_PIQG01000002.1"/>
</dbReference>
<reference evidence="2 3" key="1">
    <citation type="journal article" date="2011" name="Front. Microbiol.">
        <title>Genomic signatures of strain selection and enhancement in Bacillus atrophaeus var. globigii, a historical biowarfare simulant.</title>
        <authorList>
            <person name="Gibbons H.S."/>
            <person name="Broomall S.M."/>
            <person name="McNew L.A."/>
            <person name="Daligault H."/>
            <person name="Chapman C."/>
            <person name="Bruce D."/>
            <person name="Karavis M."/>
            <person name="Krepps M."/>
            <person name="McGregor P.A."/>
            <person name="Hong C."/>
            <person name="Park K.H."/>
            <person name="Akmal A."/>
            <person name="Feldman A."/>
            <person name="Lin J.S."/>
            <person name="Chang W.E."/>
            <person name="Higgs B.W."/>
            <person name="Demirev P."/>
            <person name="Lindquist J."/>
            <person name="Liem A."/>
            <person name="Fochler E."/>
            <person name="Read T.D."/>
            <person name="Tapia R."/>
            <person name="Johnson S."/>
            <person name="Bishop-Lilly K.A."/>
            <person name="Detter C."/>
            <person name="Han C."/>
            <person name="Sozhamannan S."/>
            <person name="Rosenzweig C.N."/>
            <person name="Skowronski E.W."/>
        </authorList>
    </citation>
    <scope>NUCLEOTIDE SEQUENCE [LARGE SCALE GENOMIC DNA]</scope>
    <source>
        <strain evidence="2 3">PIT1</strain>
    </source>
</reference>
<evidence type="ECO:0000313" key="3">
    <source>
        <dbReference type="Proteomes" id="UP000288279"/>
    </source>
</evidence>